<gene>
    <name evidence="4" type="ORF">JZO69_14735</name>
</gene>
<evidence type="ECO:0000259" key="3">
    <source>
        <dbReference type="PROSITE" id="PS50977"/>
    </source>
</evidence>
<evidence type="ECO:0000313" key="5">
    <source>
        <dbReference type="Proteomes" id="UP000664632"/>
    </source>
</evidence>
<dbReference type="InterPro" id="IPR009057">
    <property type="entry name" value="Homeodomain-like_sf"/>
</dbReference>
<evidence type="ECO:0000256" key="1">
    <source>
        <dbReference type="ARBA" id="ARBA00023125"/>
    </source>
</evidence>
<dbReference type="PANTHER" id="PTHR43479">
    <property type="entry name" value="ACREF/ENVCD OPERON REPRESSOR-RELATED"/>
    <property type="match status" value="1"/>
</dbReference>
<sequence>MSKVDRRILKSKQAIQISFLTLLIQNGFDEITVKDLAEQANIARKTFYLHYLDKYDLLDQIVDEHLSKLRVICDQKKEKKLIEGTIIWFNYFNEHKAFFQALFKSKSTLSFREKLLDFTIGELEKKIIPLSNCNKNIDQAILLKFLGIAVMGILESFVLEEISSDTTTVAKQVGELVQRNI</sequence>
<dbReference type="Proteomes" id="UP000664632">
    <property type="component" value="Unassembled WGS sequence"/>
</dbReference>
<dbReference type="Pfam" id="PF14278">
    <property type="entry name" value="TetR_C_8"/>
    <property type="match status" value="1"/>
</dbReference>
<keyword evidence="1 2" id="KW-0238">DNA-binding</keyword>
<comment type="caution">
    <text evidence="4">The sequence shown here is derived from an EMBL/GenBank/DDBJ whole genome shotgun (WGS) entry which is preliminary data.</text>
</comment>
<organism evidence="4 5">
    <name type="scientific">Candidatus Enterococcus ikei</name>
    <dbReference type="NCBI Taxonomy" id="2815326"/>
    <lineage>
        <taxon>Bacteria</taxon>
        <taxon>Bacillati</taxon>
        <taxon>Bacillota</taxon>
        <taxon>Bacilli</taxon>
        <taxon>Lactobacillales</taxon>
        <taxon>Enterococcaceae</taxon>
        <taxon>Enterococcus</taxon>
    </lineage>
</organism>
<evidence type="ECO:0000256" key="2">
    <source>
        <dbReference type="PROSITE-ProRule" id="PRU00335"/>
    </source>
</evidence>
<evidence type="ECO:0000313" key="4">
    <source>
        <dbReference type="EMBL" id="MBO0441621.1"/>
    </source>
</evidence>
<dbReference type="PROSITE" id="PS50977">
    <property type="entry name" value="HTH_TETR_2"/>
    <property type="match status" value="1"/>
</dbReference>
<reference evidence="4 5" key="1">
    <citation type="submission" date="2021-03" db="EMBL/GenBank/DDBJ databases">
        <title>Enterococcal diversity collection.</title>
        <authorList>
            <person name="Gilmore M.S."/>
            <person name="Schwartzman J."/>
            <person name="Van Tyne D."/>
            <person name="Martin M."/>
            <person name="Earl A.M."/>
            <person name="Manson A.L."/>
            <person name="Straub T."/>
            <person name="Salamzade R."/>
            <person name="Saavedra J."/>
            <person name="Lebreton F."/>
            <person name="Prichula J."/>
            <person name="Schaufler K."/>
            <person name="Gaca A."/>
            <person name="Sgardioli B."/>
            <person name="Wagenaar J."/>
            <person name="Strong T."/>
        </authorList>
    </citation>
    <scope>NUCLEOTIDE SEQUENCE [LARGE SCALE GENOMIC DNA]</scope>
    <source>
        <strain evidence="4 5">DIV0869a</strain>
    </source>
</reference>
<dbReference type="InterPro" id="IPR050624">
    <property type="entry name" value="HTH-type_Tx_Regulator"/>
</dbReference>
<dbReference type="Gene3D" id="1.10.357.10">
    <property type="entry name" value="Tetracycline Repressor, domain 2"/>
    <property type="match status" value="1"/>
</dbReference>
<dbReference type="PANTHER" id="PTHR43479:SF7">
    <property type="entry name" value="TETR-FAMILY TRANSCRIPTIONAL REGULATOR"/>
    <property type="match status" value="1"/>
</dbReference>
<dbReference type="SUPFAM" id="SSF46689">
    <property type="entry name" value="Homeodomain-like"/>
    <property type="match status" value="1"/>
</dbReference>
<dbReference type="Pfam" id="PF00440">
    <property type="entry name" value="TetR_N"/>
    <property type="match status" value="1"/>
</dbReference>
<dbReference type="InterPro" id="IPR039532">
    <property type="entry name" value="TetR_C_Firmicutes"/>
</dbReference>
<feature type="DNA-binding region" description="H-T-H motif" evidence="2">
    <location>
        <begin position="32"/>
        <end position="51"/>
    </location>
</feature>
<name>A0ABS3H3P4_9ENTE</name>
<keyword evidence="5" id="KW-1185">Reference proteome</keyword>
<dbReference type="EMBL" id="JAFLWD010000042">
    <property type="protein sequence ID" value="MBO0441621.1"/>
    <property type="molecule type" value="Genomic_DNA"/>
</dbReference>
<dbReference type="RefSeq" id="WP_207113592.1">
    <property type="nucleotide sequence ID" value="NZ_JAFLWD010000042.1"/>
</dbReference>
<proteinExistence type="predicted"/>
<dbReference type="InterPro" id="IPR001647">
    <property type="entry name" value="HTH_TetR"/>
</dbReference>
<protein>
    <submittedName>
        <fullName evidence="4">TetR/AcrR family transcriptional regulator</fullName>
    </submittedName>
</protein>
<accession>A0ABS3H3P4</accession>
<feature type="domain" description="HTH tetR-type" evidence="3">
    <location>
        <begin position="9"/>
        <end position="69"/>
    </location>
</feature>